<evidence type="ECO:0000313" key="3">
    <source>
        <dbReference type="Proteomes" id="UP001195483"/>
    </source>
</evidence>
<sequence>MAKSREASVEAAKKLKDTAMQFRYLSTKLKCHVGTPRKSYVAKKLRSPHITPRQAKRQRVTPLEKVRKELQTYYVS</sequence>
<evidence type="ECO:0000313" key="2">
    <source>
        <dbReference type="EMBL" id="KAK3581325.1"/>
    </source>
</evidence>
<proteinExistence type="predicted"/>
<name>A0AAE0VLQ1_9BIVA</name>
<dbReference type="EMBL" id="JAEAOA010001006">
    <property type="protein sequence ID" value="KAK3581325.1"/>
    <property type="molecule type" value="Genomic_DNA"/>
</dbReference>
<reference evidence="2" key="1">
    <citation type="journal article" date="2021" name="Genome Biol. Evol.">
        <title>A High-Quality Reference Genome for a Parasitic Bivalve with Doubly Uniparental Inheritance (Bivalvia: Unionida).</title>
        <authorList>
            <person name="Smith C.H."/>
        </authorList>
    </citation>
    <scope>NUCLEOTIDE SEQUENCE</scope>
    <source>
        <strain evidence="2">CHS0354</strain>
    </source>
</reference>
<gene>
    <name evidence="2" type="ORF">CHS0354_016171</name>
</gene>
<keyword evidence="3" id="KW-1185">Reference proteome</keyword>
<feature type="region of interest" description="Disordered" evidence="1">
    <location>
        <begin position="40"/>
        <end position="61"/>
    </location>
</feature>
<comment type="caution">
    <text evidence="2">The sequence shown here is derived from an EMBL/GenBank/DDBJ whole genome shotgun (WGS) entry which is preliminary data.</text>
</comment>
<dbReference type="Proteomes" id="UP001195483">
    <property type="component" value="Unassembled WGS sequence"/>
</dbReference>
<reference evidence="2" key="2">
    <citation type="journal article" date="2021" name="Genome Biol. Evol.">
        <title>Developing a high-quality reference genome for a parasitic bivalve with doubly uniparental inheritance (Bivalvia: Unionida).</title>
        <authorList>
            <person name="Smith C.H."/>
        </authorList>
    </citation>
    <scope>NUCLEOTIDE SEQUENCE</scope>
    <source>
        <strain evidence="2">CHS0354</strain>
        <tissue evidence="2">Mantle</tissue>
    </source>
</reference>
<accession>A0AAE0VLQ1</accession>
<evidence type="ECO:0000256" key="1">
    <source>
        <dbReference type="SAM" id="MobiDB-lite"/>
    </source>
</evidence>
<reference evidence="2" key="3">
    <citation type="submission" date="2023-05" db="EMBL/GenBank/DDBJ databases">
        <authorList>
            <person name="Smith C.H."/>
        </authorList>
    </citation>
    <scope>NUCLEOTIDE SEQUENCE</scope>
    <source>
        <strain evidence="2">CHS0354</strain>
        <tissue evidence="2">Mantle</tissue>
    </source>
</reference>
<dbReference type="AlphaFoldDB" id="A0AAE0VLQ1"/>
<organism evidence="2 3">
    <name type="scientific">Potamilus streckersoni</name>
    <dbReference type="NCBI Taxonomy" id="2493646"/>
    <lineage>
        <taxon>Eukaryota</taxon>
        <taxon>Metazoa</taxon>
        <taxon>Spiralia</taxon>
        <taxon>Lophotrochozoa</taxon>
        <taxon>Mollusca</taxon>
        <taxon>Bivalvia</taxon>
        <taxon>Autobranchia</taxon>
        <taxon>Heteroconchia</taxon>
        <taxon>Palaeoheterodonta</taxon>
        <taxon>Unionida</taxon>
        <taxon>Unionoidea</taxon>
        <taxon>Unionidae</taxon>
        <taxon>Ambleminae</taxon>
        <taxon>Lampsilini</taxon>
        <taxon>Potamilus</taxon>
    </lineage>
</organism>
<protein>
    <submittedName>
        <fullName evidence="2">Uncharacterized protein</fullName>
    </submittedName>
</protein>